<sequence>MAVVLKPPSTYMISPLMPDARSEHRNAYSP</sequence>
<reference evidence="1 2" key="1">
    <citation type="submission" date="2019-09" db="EMBL/GenBank/DDBJ databases">
        <authorList>
            <person name="Chandra G."/>
            <person name="Truman W A."/>
        </authorList>
    </citation>
    <scope>NUCLEOTIDE SEQUENCE [LARGE SCALE GENOMIC DNA]</scope>
    <source>
        <strain evidence="1">PS943</strain>
    </source>
</reference>
<proteinExistence type="predicted"/>
<dbReference type="Proteomes" id="UP000325645">
    <property type="component" value="Unassembled WGS sequence"/>
</dbReference>
<organism evidence="1 2">
    <name type="scientific">Pseudomonas fluorescens</name>
    <dbReference type="NCBI Taxonomy" id="294"/>
    <lineage>
        <taxon>Bacteria</taxon>
        <taxon>Pseudomonadati</taxon>
        <taxon>Pseudomonadota</taxon>
        <taxon>Gammaproteobacteria</taxon>
        <taxon>Pseudomonadales</taxon>
        <taxon>Pseudomonadaceae</taxon>
        <taxon>Pseudomonas</taxon>
    </lineage>
</organism>
<evidence type="ECO:0000313" key="1">
    <source>
        <dbReference type="EMBL" id="VVQ34080.1"/>
    </source>
</evidence>
<dbReference type="AlphaFoldDB" id="A0A5E7WGU0"/>
<name>A0A5E7WGU0_PSEFL</name>
<protein>
    <submittedName>
        <fullName evidence="1">Uncharacterized protein</fullName>
    </submittedName>
</protein>
<gene>
    <name evidence="1" type="ORF">PS943_03689</name>
</gene>
<evidence type="ECO:0000313" key="2">
    <source>
        <dbReference type="Proteomes" id="UP000325645"/>
    </source>
</evidence>
<accession>A0A5E7WGU0</accession>
<dbReference type="EMBL" id="CABVJH010000006">
    <property type="protein sequence ID" value="VVQ34080.1"/>
    <property type="molecule type" value="Genomic_DNA"/>
</dbReference>